<evidence type="ECO:0000256" key="5">
    <source>
        <dbReference type="ARBA" id="ARBA00022989"/>
    </source>
</evidence>
<dbReference type="GO" id="GO:0016020">
    <property type="term" value="C:membrane"/>
    <property type="evidence" value="ECO:0007669"/>
    <property type="project" value="UniProtKB-SubCell"/>
</dbReference>
<reference evidence="12" key="2">
    <citation type="submission" date="2025-08" db="UniProtKB">
        <authorList>
            <consortium name="Ensembl"/>
        </authorList>
    </citation>
    <scope>IDENTIFICATION</scope>
</reference>
<dbReference type="PANTHER" id="PTHR22800">
    <property type="entry name" value="C-TYPE LECTIN PROTEINS"/>
    <property type="match status" value="1"/>
</dbReference>
<dbReference type="InterPro" id="IPR016186">
    <property type="entry name" value="C-type_lectin-like/link_sf"/>
</dbReference>
<reference evidence="12" key="3">
    <citation type="submission" date="2025-09" db="UniProtKB">
        <authorList>
            <consortium name="Ensembl"/>
        </authorList>
    </citation>
    <scope>IDENTIFICATION</scope>
</reference>
<dbReference type="GeneTree" id="ENSGT00940000154752"/>
<dbReference type="SUPFAM" id="SSF56436">
    <property type="entry name" value="C-type lectin-like"/>
    <property type="match status" value="1"/>
</dbReference>
<dbReference type="OMA" id="HRCGSSQ"/>
<dbReference type="CDD" id="cd03593">
    <property type="entry name" value="CLECT_NK_receptors_like"/>
    <property type="match status" value="1"/>
</dbReference>
<proteinExistence type="predicted"/>
<dbReference type="STRING" id="30611.ENSOGAP00000015277"/>
<dbReference type="PROSITE" id="PS50041">
    <property type="entry name" value="C_TYPE_LECTIN_2"/>
    <property type="match status" value="1"/>
</dbReference>
<comment type="subcellular location">
    <subcellularLocation>
        <location evidence="1">Membrane</location>
        <topology evidence="1">Single-pass type II membrane protein</topology>
    </subcellularLocation>
</comment>
<dbReference type="GO" id="GO:0002223">
    <property type="term" value="P:stimulatory C-type lectin receptor signaling pathway"/>
    <property type="evidence" value="ECO:0007669"/>
    <property type="project" value="TreeGrafter"/>
</dbReference>
<feature type="transmembrane region" description="Helical" evidence="10">
    <location>
        <begin position="71"/>
        <end position="93"/>
    </location>
</feature>
<name>H0XGR0_OTOGA</name>
<dbReference type="Gene3D" id="3.10.100.10">
    <property type="entry name" value="Mannose-Binding Protein A, subunit A"/>
    <property type="match status" value="1"/>
</dbReference>
<evidence type="ECO:0000256" key="3">
    <source>
        <dbReference type="ARBA" id="ARBA00022734"/>
    </source>
</evidence>
<dbReference type="Ensembl" id="ENSOGAT00000017064.2">
    <property type="protein sequence ID" value="ENSOGAP00000015277.2"/>
    <property type="gene ID" value="ENSOGAG00000017060.2"/>
</dbReference>
<dbReference type="Pfam" id="PF00059">
    <property type="entry name" value="Lectin_C"/>
    <property type="match status" value="1"/>
</dbReference>
<evidence type="ECO:0000256" key="9">
    <source>
        <dbReference type="SAM" id="MobiDB-lite"/>
    </source>
</evidence>
<keyword evidence="2 10" id="KW-0812">Transmembrane</keyword>
<evidence type="ECO:0000256" key="2">
    <source>
        <dbReference type="ARBA" id="ARBA00022692"/>
    </source>
</evidence>
<evidence type="ECO:0000256" key="6">
    <source>
        <dbReference type="ARBA" id="ARBA00023136"/>
    </source>
</evidence>
<dbReference type="InParanoid" id="H0XGR0"/>
<keyword evidence="3" id="KW-0430">Lectin</keyword>
<dbReference type="AlphaFoldDB" id="H0XGR0"/>
<dbReference type="InterPro" id="IPR001304">
    <property type="entry name" value="C-type_lectin-like"/>
</dbReference>
<evidence type="ECO:0000313" key="13">
    <source>
        <dbReference type="Proteomes" id="UP000005225"/>
    </source>
</evidence>
<keyword evidence="6 10" id="KW-0472">Membrane</keyword>
<evidence type="ECO:0000256" key="7">
    <source>
        <dbReference type="ARBA" id="ARBA00023170"/>
    </source>
</evidence>
<reference evidence="13" key="1">
    <citation type="submission" date="2011-03" db="EMBL/GenBank/DDBJ databases">
        <title>Version 3 of the genome sequence of Otolemur garnettii (Bushbaby).</title>
        <authorList>
            <consortium name="The Broad Institute Genome Sequencing Platform"/>
            <person name="Di Palma F."/>
            <person name="Johnson J."/>
            <person name="Lander E.S."/>
            <person name="Lindblad-Toh K."/>
            <person name="Jaffe D.B."/>
            <person name="Gnerre S."/>
            <person name="MacCallum I."/>
            <person name="Przybylski D."/>
            <person name="Ribeiro F.J."/>
            <person name="Burton J.N."/>
            <person name="Walker B.J."/>
            <person name="Sharpe T."/>
            <person name="Hall G."/>
        </authorList>
    </citation>
    <scope>NUCLEOTIDE SEQUENCE [LARGE SCALE GENOMIC DNA]</scope>
</reference>
<organism evidence="12 13">
    <name type="scientific">Otolemur garnettii</name>
    <name type="common">Small-eared galago</name>
    <name type="synonym">Garnett's greater bushbaby</name>
    <dbReference type="NCBI Taxonomy" id="30611"/>
    <lineage>
        <taxon>Eukaryota</taxon>
        <taxon>Metazoa</taxon>
        <taxon>Chordata</taxon>
        <taxon>Craniata</taxon>
        <taxon>Vertebrata</taxon>
        <taxon>Euteleostomi</taxon>
        <taxon>Mammalia</taxon>
        <taxon>Eutheria</taxon>
        <taxon>Euarchontoglires</taxon>
        <taxon>Primates</taxon>
        <taxon>Strepsirrhini</taxon>
        <taxon>Lorisiformes</taxon>
        <taxon>Galagidae</taxon>
        <taxon>Otolemur</taxon>
    </lineage>
</organism>
<evidence type="ECO:0000256" key="8">
    <source>
        <dbReference type="ARBA" id="ARBA00023180"/>
    </source>
</evidence>
<dbReference type="GO" id="GO:0030246">
    <property type="term" value="F:carbohydrate binding"/>
    <property type="evidence" value="ECO:0007669"/>
    <property type="project" value="UniProtKB-KW"/>
</dbReference>
<feature type="domain" description="C-type lectin" evidence="11">
    <location>
        <begin position="129"/>
        <end position="233"/>
    </location>
</feature>
<dbReference type="InterPro" id="IPR033992">
    <property type="entry name" value="NKR-like_CTLD"/>
</dbReference>
<protein>
    <recommendedName>
        <fullName evidence="11">C-type lectin domain-containing protein</fullName>
    </recommendedName>
</protein>
<dbReference type="HOGENOM" id="CLU_049894_9_2_1"/>
<dbReference type="eggNOG" id="ENOG502S6IE">
    <property type="taxonomic scope" value="Eukaryota"/>
</dbReference>
<dbReference type="GO" id="GO:0045954">
    <property type="term" value="P:positive regulation of natural killer cell mediated cytotoxicity"/>
    <property type="evidence" value="ECO:0007669"/>
    <property type="project" value="TreeGrafter"/>
</dbReference>
<evidence type="ECO:0000256" key="4">
    <source>
        <dbReference type="ARBA" id="ARBA00022968"/>
    </source>
</evidence>
<feature type="region of interest" description="Disordered" evidence="9">
    <location>
        <begin position="12"/>
        <end position="34"/>
    </location>
</feature>
<keyword evidence="13" id="KW-1185">Reference proteome</keyword>
<keyword evidence="4" id="KW-0735">Signal-anchor</keyword>
<dbReference type="InterPro" id="IPR050919">
    <property type="entry name" value="NKG2/CD94_NK_receptors"/>
</dbReference>
<dbReference type="SMART" id="SM00034">
    <property type="entry name" value="CLECT"/>
    <property type="match status" value="1"/>
</dbReference>
<keyword evidence="5 10" id="KW-1133">Transmembrane helix</keyword>
<evidence type="ECO:0000259" key="11">
    <source>
        <dbReference type="PROSITE" id="PS50041"/>
    </source>
</evidence>
<keyword evidence="8" id="KW-0325">Glycoprotein</keyword>
<dbReference type="Proteomes" id="UP000005225">
    <property type="component" value="Unassembled WGS sequence"/>
</dbReference>
<keyword evidence="7" id="KW-0675">Receptor</keyword>
<sequence length="236" mass="27125">MDNQRIIYTELNLPKTPKRQQRKPEETKSSISETEQEITYAELKLQNAVQDLPLDGKSYHCKDLLLPPEKLFAGILGIVCLVLLSTVVVRVVITSVTQKRNNSDQTENQKGIDSIKYPCRHCPEEWFTYSNNCYYMVKESKTWNESLMACASKNSTLLYIDNEEEMKFLGSLSRQSWIGVFRNSSDHPWMSINGSTFKLHISETEYKSYTCAVLRDSKLLSEGCGSLQVYNCKHKL</sequence>
<dbReference type="PANTHER" id="PTHR22800:SF242">
    <property type="entry name" value="NKG2-A_NKG2-B TYPE II INTEGRAL MEMBRANE PROTEIN"/>
    <property type="match status" value="1"/>
</dbReference>
<accession>H0XGR0</accession>
<evidence type="ECO:0000256" key="10">
    <source>
        <dbReference type="SAM" id="Phobius"/>
    </source>
</evidence>
<dbReference type="InterPro" id="IPR016187">
    <property type="entry name" value="CTDL_fold"/>
</dbReference>
<dbReference type="EMBL" id="AAQR03185233">
    <property type="status" value="NOT_ANNOTATED_CDS"/>
    <property type="molecule type" value="Genomic_DNA"/>
</dbReference>
<evidence type="ECO:0000256" key="1">
    <source>
        <dbReference type="ARBA" id="ARBA00004606"/>
    </source>
</evidence>
<evidence type="ECO:0000313" key="12">
    <source>
        <dbReference type="Ensembl" id="ENSOGAP00000015277.2"/>
    </source>
</evidence>